<proteinExistence type="predicted"/>
<sequence length="322" mass="35327">MAHRPAPAIPASSQLASNDGQRSSIDATRWTYCHVRVRSRFSAHESTRSRSNVCKRLERAKESARVEDRRARGRQTAGTSEERRHARAIGFGADLAFAARSIDDLRHPDLCSCRAGLSTDRFAAWLEKGARGLQRCRPSISRAQVPPADLSLSFADSSQSFADSSSSTGGPLLPPLDRGCRCVSYTPAQAHLCPELDAGVAAAHSPSVPRSSGWRSRRSTAELAHAGPWLDLARIRRGLVRQLPATAFLSGGFSLEAVVRSLNSSVPFPFPLCHSSIFHCSAYTCVVQWRIRLVRSQNHTLYSRFELLPEILHHGSVPELVL</sequence>
<feature type="region of interest" description="Disordered" evidence="1">
    <location>
        <begin position="63"/>
        <end position="84"/>
    </location>
</feature>
<reference evidence="2" key="2">
    <citation type="submission" date="2015-07" db="EMBL/GenBank/DDBJ databases">
        <authorList>
            <person name="Noorani M."/>
        </authorList>
    </citation>
    <scope>NUCLEOTIDE SEQUENCE</scope>
    <source>
        <strain evidence="2">Yugu1</strain>
    </source>
</reference>
<name>A0A368SWP7_SETIT</name>
<reference evidence="2" key="1">
    <citation type="journal article" date="2012" name="Nat. Biotechnol.">
        <title>Reference genome sequence of the model plant Setaria.</title>
        <authorList>
            <person name="Bennetzen J.L."/>
            <person name="Schmutz J."/>
            <person name="Wang H."/>
            <person name="Percifield R."/>
            <person name="Hawkins J."/>
            <person name="Pontaroli A.C."/>
            <person name="Estep M."/>
            <person name="Feng L."/>
            <person name="Vaughn J.N."/>
            <person name="Grimwood J."/>
            <person name="Jenkins J."/>
            <person name="Barry K."/>
            <person name="Lindquist E."/>
            <person name="Hellsten U."/>
            <person name="Deshpande S."/>
            <person name="Wang X."/>
            <person name="Wu X."/>
            <person name="Mitros T."/>
            <person name="Triplett J."/>
            <person name="Yang X."/>
            <person name="Ye C.Y."/>
            <person name="Mauro-Herrera M."/>
            <person name="Wang L."/>
            <person name="Li P."/>
            <person name="Sharma M."/>
            <person name="Sharma R."/>
            <person name="Ronald P.C."/>
            <person name="Panaud O."/>
            <person name="Kellogg E.A."/>
            <person name="Brutnell T.P."/>
            <person name="Doust A.N."/>
            <person name="Tuskan G.A."/>
            <person name="Rokhsar D."/>
            <person name="Devos K.M."/>
        </authorList>
    </citation>
    <scope>NUCLEOTIDE SEQUENCE [LARGE SCALE GENOMIC DNA]</scope>
    <source>
        <strain evidence="2">Yugu1</strain>
    </source>
</reference>
<evidence type="ECO:0000313" key="2">
    <source>
        <dbReference type="EMBL" id="RCV46835.1"/>
    </source>
</evidence>
<feature type="region of interest" description="Disordered" evidence="1">
    <location>
        <begin position="1"/>
        <end position="22"/>
    </location>
</feature>
<protein>
    <submittedName>
        <fullName evidence="2">Uncharacterized protein</fullName>
    </submittedName>
</protein>
<evidence type="ECO:0000256" key="1">
    <source>
        <dbReference type="SAM" id="MobiDB-lite"/>
    </source>
</evidence>
<feature type="compositionally biased region" description="Polar residues" evidence="1">
    <location>
        <begin position="11"/>
        <end position="22"/>
    </location>
</feature>
<gene>
    <name evidence="2" type="ORF">SETIT_9G563100v2</name>
</gene>
<dbReference type="EMBL" id="CM003536">
    <property type="protein sequence ID" value="RCV46835.1"/>
    <property type="molecule type" value="Genomic_DNA"/>
</dbReference>
<organism evidence="2">
    <name type="scientific">Setaria italica</name>
    <name type="common">Foxtail millet</name>
    <name type="synonym">Panicum italicum</name>
    <dbReference type="NCBI Taxonomy" id="4555"/>
    <lineage>
        <taxon>Eukaryota</taxon>
        <taxon>Viridiplantae</taxon>
        <taxon>Streptophyta</taxon>
        <taxon>Embryophyta</taxon>
        <taxon>Tracheophyta</taxon>
        <taxon>Spermatophyta</taxon>
        <taxon>Magnoliopsida</taxon>
        <taxon>Liliopsida</taxon>
        <taxon>Poales</taxon>
        <taxon>Poaceae</taxon>
        <taxon>PACMAD clade</taxon>
        <taxon>Panicoideae</taxon>
        <taxon>Panicodae</taxon>
        <taxon>Paniceae</taxon>
        <taxon>Cenchrinae</taxon>
        <taxon>Setaria</taxon>
    </lineage>
</organism>
<dbReference type="AlphaFoldDB" id="A0A368SWP7"/>
<accession>A0A368SWP7</accession>